<feature type="region of interest" description="Disordered" evidence="1">
    <location>
        <begin position="122"/>
        <end position="143"/>
    </location>
</feature>
<evidence type="ECO:0000256" key="1">
    <source>
        <dbReference type="SAM" id="MobiDB-lite"/>
    </source>
</evidence>
<evidence type="ECO:0000313" key="3">
    <source>
        <dbReference type="Proteomes" id="UP001500909"/>
    </source>
</evidence>
<organism evidence="2 3">
    <name type="scientific">Streptomyces olivaceiscleroticus</name>
    <dbReference type="NCBI Taxonomy" id="68245"/>
    <lineage>
        <taxon>Bacteria</taxon>
        <taxon>Bacillati</taxon>
        <taxon>Actinomycetota</taxon>
        <taxon>Actinomycetes</taxon>
        <taxon>Kitasatosporales</taxon>
        <taxon>Streptomycetaceae</taxon>
        <taxon>Streptomyces</taxon>
    </lineage>
</organism>
<reference evidence="3" key="1">
    <citation type="journal article" date="2019" name="Int. J. Syst. Evol. Microbiol.">
        <title>The Global Catalogue of Microorganisms (GCM) 10K type strain sequencing project: providing services to taxonomists for standard genome sequencing and annotation.</title>
        <authorList>
            <consortium name="The Broad Institute Genomics Platform"/>
            <consortium name="The Broad Institute Genome Sequencing Center for Infectious Disease"/>
            <person name="Wu L."/>
            <person name="Ma J."/>
        </authorList>
    </citation>
    <scope>NUCLEOTIDE SEQUENCE [LARGE SCALE GENOMIC DNA]</scope>
    <source>
        <strain evidence="3">JCM 4805</strain>
    </source>
</reference>
<name>A0ABP3KZL1_9ACTN</name>
<dbReference type="Proteomes" id="UP001500909">
    <property type="component" value="Unassembled WGS sequence"/>
</dbReference>
<keyword evidence="3" id="KW-1185">Reference proteome</keyword>
<gene>
    <name evidence="2" type="ORF">GCM10010361_63530</name>
</gene>
<accession>A0ABP3KZL1</accession>
<protein>
    <submittedName>
        <fullName evidence="2">Uncharacterized protein</fullName>
    </submittedName>
</protein>
<evidence type="ECO:0000313" key="2">
    <source>
        <dbReference type="EMBL" id="GAA0489555.1"/>
    </source>
</evidence>
<dbReference type="EMBL" id="BAAABY010000045">
    <property type="protein sequence ID" value="GAA0489555.1"/>
    <property type="molecule type" value="Genomic_DNA"/>
</dbReference>
<comment type="caution">
    <text evidence="2">The sequence shown here is derived from an EMBL/GenBank/DDBJ whole genome shotgun (WGS) entry which is preliminary data.</text>
</comment>
<proteinExistence type="predicted"/>
<sequence length="165" mass="17369">MGEVGERLDTGVDLALQDLGVDPVRRDVLDVQRFGVLAHGTEGGTGSGEMSSLMCEGVEGVVRVVLFLLVRGVRGHGVASGRNAWVDEGRPVSVRAAALRDEGRREAGRRAIVVSTQCARDRIKKGPATPRGGPSRGASGAVRRATRGSVLGRMCGVRVNPIMET</sequence>